<gene>
    <name evidence="1" type="ORF">SMTD_LOCUS18016</name>
</gene>
<dbReference type="AlphaFoldDB" id="A0A183PUI0"/>
<name>A0A183PUI0_9TREM</name>
<proteinExistence type="predicted"/>
<sequence length="76" mass="9552">MEISLYNWLNFRRYFPLFSNNGTWRSGECIDKIRTLMNLFARFRRSNSYFLMKGFYREFRCQAFIMLDFVFLREYI</sequence>
<keyword evidence="2" id="KW-1185">Reference proteome</keyword>
<reference evidence="1 2" key="1">
    <citation type="submission" date="2018-11" db="EMBL/GenBank/DDBJ databases">
        <authorList>
            <consortium name="Pathogen Informatics"/>
        </authorList>
    </citation>
    <scope>NUCLEOTIDE SEQUENCE [LARGE SCALE GENOMIC DNA]</scope>
    <source>
        <strain>Denwood</strain>
        <strain evidence="2">Zambia</strain>
    </source>
</reference>
<dbReference type="Proteomes" id="UP000269396">
    <property type="component" value="Unassembled WGS sequence"/>
</dbReference>
<dbReference type="EMBL" id="UZAL01039719">
    <property type="protein sequence ID" value="VDP75912.1"/>
    <property type="molecule type" value="Genomic_DNA"/>
</dbReference>
<organism evidence="1 2">
    <name type="scientific">Schistosoma mattheei</name>
    <dbReference type="NCBI Taxonomy" id="31246"/>
    <lineage>
        <taxon>Eukaryota</taxon>
        <taxon>Metazoa</taxon>
        <taxon>Spiralia</taxon>
        <taxon>Lophotrochozoa</taxon>
        <taxon>Platyhelminthes</taxon>
        <taxon>Trematoda</taxon>
        <taxon>Digenea</taxon>
        <taxon>Strigeidida</taxon>
        <taxon>Schistosomatoidea</taxon>
        <taxon>Schistosomatidae</taxon>
        <taxon>Schistosoma</taxon>
    </lineage>
</organism>
<evidence type="ECO:0000313" key="1">
    <source>
        <dbReference type="EMBL" id="VDP75912.1"/>
    </source>
</evidence>
<accession>A0A183PUI0</accession>
<protein>
    <submittedName>
        <fullName evidence="1">Uncharacterized protein</fullName>
    </submittedName>
</protein>
<evidence type="ECO:0000313" key="2">
    <source>
        <dbReference type="Proteomes" id="UP000269396"/>
    </source>
</evidence>